<feature type="compositionally biased region" description="Basic and acidic residues" evidence="1">
    <location>
        <begin position="394"/>
        <end position="417"/>
    </location>
</feature>
<dbReference type="EMBL" id="JBBPHU010000006">
    <property type="protein sequence ID" value="KAK7516295.1"/>
    <property type="molecule type" value="Genomic_DNA"/>
</dbReference>
<sequence>MASSIPHEDGAASFAPSHEVRSASDCEYLHLVPTLKTNQGPANRHLPERGRGMFARNHLSSPSQRTVFKPACTHITMERFYGGTCYTCGRKPPLGFVYVCSQDEGQNGDPWSMLAKLRVDATPDESLGPLNRLKSLGLSPSIIRQASQGVYTNDQIETLIRQRRHVLDVIEAKNPNLISEVEGKPLSEAALSKERTRRRKTVHPRCRVKCCLSCRVDYRARSYAPFETAFGDESTSLCLDLTSARVHNADIVRNIGTSYMPPPPPLVHKSSFSTESSISEPPESTYTWRTTESAMAFQNRDTETAGHFYKVQPTGADCDVESVYQSFDYHMPTIKNIRTGLTQAVKTIFKKRRESSSDGSALSLPIPSVTRPNTRDESRDSWHSLPRSFFRSKNRPEDPSLSTRRADSVTAAEHEMVPKQQSKCVDSDDTLLDGTVDGGIMLTEEAVENHMPDLITQA</sequence>
<protein>
    <submittedName>
        <fullName evidence="2">Uncharacterized protein</fullName>
    </submittedName>
</protein>
<evidence type="ECO:0000256" key="1">
    <source>
        <dbReference type="SAM" id="MobiDB-lite"/>
    </source>
</evidence>
<organism evidence="2 3">
    <name type="scientific">Phyllosticta citriasiana</name>
    <dbReference type="NCBI Taxonomy" id="595635"/>
    <lineage>
        <taxon>Eukaryota</taxon>
        <taxon>Fungi</taxon>
        <taxon>Dikarya</taxon>
        <taxon>Ascomycota</taxon>
        <taxon>Pezizomycotina</taxon>
        <taxon>Dothideomycetes</taxon>
        <taxon>Dothideomycetes incertae sedis</taxon>
        <taxon>Botryosphaeriales</taxon>
        <taxon>Phyllostictaceae</taxon>
        <taxon>Phyllosticta</taxon>
    </lineage>
</organism>
<accession>A0ABR1KK97</accession>
<feature type="region of interest" description="Disordered" evidence="1">
    <location>
        <begin position="352"/>
        <end position="424"/>
    </location>
</feature>
<evidence type="ECO:0000313" key="2">
    <source>
        <dbReference type="EMBL" id="KAK7516295.1"/>
    </source>
</evidence>
<keyword evidence="3" id="KW-1185">Reference proteome</keyword>
<feature type="compositionally biased region" description="Basic and acidic residues" evidence="1">
    <location>
        <begin position="373"/>
        <end position="382"/>
    </location>
</feature>
<name>A0ABR1KK97_9PEZI</name>
<reference evidence="2 3" key="1">
    <citation type="submission" date="2024-04" db="EMBL/GenBank/DDBJ databases">
        <title>Phyllosticta paracitricarpa is synonymous to the EU quarantine fungus P. citricarpa based on phylogenomic analyses.</title>
        <authorList>
            <consortium name="Lawrence Berkeley National Laboratory"/>
            <person name="Van Ingen-Buijs V.A."/>
            <person name="Van Westerhoven A.C."/>
            <person name="Haridas S."/>
            <person name="Skiadas P."/>
            <person name="Martin F."/>
            <person name="Groenewald J.Z."/>
            <person name="Crous P.W."/>
            <person name="Seidl M.F."/>
        </authorList>
    </citation>
    <scope>NUCLEOTIDE SEQUENCE [LARGE SCALE GENOMIC DNA]</scope>
    <source>
        <strain evidence="2 3">CBS 123371</strain>
    </source>
</reference>
<proteinExistence type="predicted"/>
<evidence type="ECO:0000313" key="3">
    <source>
        <dbReference type="Proteomes" id="UP001363622"/>
    </source>
</evidence>
<comment type="caution">
    <text evidence="2">The sequence shown here is derived from an EMBL/GenBank/DDBJ whole genome shotgun (WGS) entry which is preliminary data.</text>
</comment>
<gene>
    <name evidence="2" type="ORF">IWZ03DRAFT_186467</name>
</gene>
<dbReference type="Proteomes" id="UP001363622">
    <property type="component" value="Unassembled WGS sequence"/>
</dbReference>